<dbReference type="STRING" id="634436.SAMN05216361_3913"/>
<accession>A0A1M5QIS5</accession>
<dbReference type="Proteomes" id="UP000184520">
    <property type="component" value="Unassembled WGS sequence"/>
</dbReference>
<dbReference type="Pfam" id="PF14106">
    <property type="entry name" value="DUF4279"/>
    <property type="match status" value="1"/>
</dbReference>
<evidence type="ECO:0000313" key="2">
    <source>
        <dbReference type="Proteomes" id="UP000184520"/>
    </source>
</evidence>
<sequence>MNVDMEEKYDTYAYFYVADFECEPDEITHQMGITPTEVTLKGQLLKNGNTRKRSFWKFHSSLPRSEPYQDEHLSNLLPKLLPKKSVIDKLGEQYKVGINCVGFYTNTNSGFHLSAELISACAKLGVSVDFDLYNFSTEAPNA</sequence>
<dbReference type="OrthoDB" id="9255832at2"/>
<keyword evidence="2" id="KW-1185">Reference proteome</keyword>
<reference evidence="2" key="1">
    <citation type="submission" date="2016-11" db="EMBL/GenBank/DDBJ databases">
        <authorList>
            <person name="Varghese N."/>
            <person name="Submissions S."/>
        </authorList>
    </citation>
    <scope>NUCLEOTIDE SEQUENCE [LARGE SCALE GENOMIC DNA]</scope>
    <source>
        <strain evidence="2">CGMCC 1.8995</strain>
    </source>
</reference>
<evidence type="ECO:0000313" key="1">
    <source>
        <dbReference type="EMBL" id="SHH13700.1"/>
    </source>
</evidence>
<gene>
    <name evidence="1" type="ORF">SAMN05216361_3913</name>
</gene>
<dbReference type="AlphaFoldDB" id="A0A1M5QIS5"/>
<organism evidence="1 2">
    <name type="scientific">Marisediminitalea aggregata</name>
    <dbReference type="NCBI Taxonomy" id="634436"/>
    <lineage>
        <taxon>Bacteria</taxon>
        <taxon>Pseudomonadati</taxon>
        <taxon>Pseudomonadota</taxon>
        <taxon>Gammaproteobacteria</taxon>
        <taxon>Alteromonadales</taxon>
        <taxon>Alteromonadaceae</taxon>
        <taxon>Marisediminitalea</taxon>
    </lineage>
</organism>
<name>A0A1M5QIS5_9ALTE</name>
<proteinExistence type="predicted"/>
<evidence type="ECO:0008006" key="3">
    <source>
        <dbReference type="Google" id="ProtNLM"/>
    </source>
</evidence>
<dbReference type="RefSeq" id="WP_073324829.1">
    <property type="nucleotide sequence ID" value="NZ_FQWD01000006.1"/>
</dbReference>
<dbReference type="InterPro" id="IPR025459">
    <property type="entry name" value="DUF4279"/>
</dbReference>
<protein>
    <recommendedName>
        <fullName evidence="3">DUF4279 domain-containing protein</fullName>
    </recommendedName>
</protein>
<dbReference type="EMBL" id="FQWD01000006">
    <property type="protein sequence ID" value="SHH13700.1"/>
    <property type="molecule type" value="Genomic_DNA"/>
</dbReference>